<sequence length="80" mass="8784">MNGMMTRPPHWLDRHEHGHRGWPAGWVVDRYTVQLPVVEMASAGGGSTEAAAPRPECDEARRDSGIDEVRGDSDSTGLTR</sequence>
<feature type="region of interest" description="Disordered" evidence="1">
    <location>
        <begin position="42"/>
        <end position="80"/>
    </location>
</feature>
<name>A0A7K1UV47_9NOCA</name>
<organism evidence="2 3">
    <name type="scientific">Nocardia terrae</name>
    <dbReference type="NCBI Taxonomy" id="2675851"/>
    <lineage>
        <taxon>Bacteria</taxon>
        <taxon>Bacillati</taxon>
        <taxon>Actinomycetota</taxon>
        <taxon>Actinomycetes</taxon>
        <taxon>Mycobacteriales</taxon>
        <taxon>Nocardiaceae</taxon>
        <taxon>Nocardia</taxon>
    </lineage>
</organism>
<keyword evidence="3" id="KW-1185">Reference proteome</keyword>
<dbReference type="Proteomes" id="UP000466794">
    <property type="component" value="Unassembled WGS sequence"/>
</dbReference>
<accession>A0A7K1UV47</accession>
<evidence type="ECO:0000313" key="3">
    <source>
        <dbReference type="Proteomes" id="UP000466794"/>
    </source>
</evidence>
<comment type="caution">
    <text evidence="2">The sequence shown here is derived from an EMBL/GenBank/DDBJ whole genome shotgun (WGS) entry which is preliminary data.</text>
</comment>
<evidence type="ECO:0000313" key="2">
    <source>
        <dbReference type="EMBL" id="MVU78151.1"/>
    </source>
</evidence>
<dbReference type="EMBL" id="WRPP01000002">
    <property type="protein sequence ID" value="MVU78151.1"/>
    <property type="molecule type" value="Genomic_DNA"/>
</dbReference>
<protein>
    <submittedName>
        <fullName evidence="2">Uncharacterized protein</fullName>
    </submittedName>
</protein>
<evidence type="ECO:0000256" key="1">
    <source>
        <dbReference type="SAM" id="MobiDB-lite"/>
    </source>
</evidence>
<reference evidence="2 3" key="1">
    <citation type="submission" date="2019-12" db="EMBL/GenBank/DDBJ databases">
        <title>Nocardia sp. nov. ET3-3 isolated from soil.</title>
        <authorList>
            <person name="Kanchanasin P."/>
            <person name="Tanasupawat S."/>
            <person name="Yuki M."/>
            <person name="Kudo T."/>
        </authorList>
    </citation>
    <scope>NUCLEOTIDE SEQUENCE [LARGE SCALE GENOMIC DNA]</scope>
    <source>
        <strain evidence="2 3">ET3-3</strain>
    </source>
</reference>
<proteinExistence type="predicted"/>
<gene>
    <name evidence="2" type="ORF">GPX89_12960</name>
</gene>
<feature type="compositionally biased region" description="Basic and acidic residues" evidence="1">
    <location>
        <begin position="55"/>
        <end position="73"/>
    </location>
</feature>
<dbReference type="RefSeq" id="WP_157387702.1">
    <property type="nucleotide sequence ID" value="NZ_WRPP01000002.1"/>
</dbReference>
<dbReference type="AlphaFoldDB" id="A0A7K1UV47"/>